<accession>A0ABP0JVQ8</accession>
<name>A0ABP0JVQ8_9DINO</name>
<organism evidence="1 2">
    <name type="scientific">Durusdinium trenchii</name>
    <dbReference type="NCBI Taxonomy" id="1381693"/>
    <lineage>
        <taxon>Eukaryota</taxon>
        <taxon>Sar</taxon>
        <taxon>Alveolata</taxon>
        <taxon>Dinophyceae</taxon>
        <taxon>Suessiales</taxon>
        <taxon>Symbiodiniaceae</taxon>
        <taxon>Durusdinium</taxon>
    </lineage>
</organism>
<sequence>MQITIRSLNGESAELDVEPNTTILGLRRFVEEALKIPAAEQRLIYAGTQLEERVTPAWRQRRSSGALSAALGLASLPDGAELTLEHYGIQKGSVLNVVRKVSVPSSACGEELPEGTSCAQDERQRPSLAQLEELNDLELLVLLRPLLRQRPTLRAALLAEAPGGEGRLAPKPPAAPAAHAEPPWWPGERCLVWSNSAQRWCSGSVLAVASEATEKIPSGSVEVSFELGRKWIAPADLAKALRR</sequence>
<dbReference type="CDD" id="cd17039">
    <property type="entry name" value="Ubl_ubiquitin_like"/>
    <property type="match status" value="1"/>
</dbReference>
<reference evidence="1 2" key="1">
    <citation type="submission" date="2024-02" db="EMBL/GenBank/DDBJ databases">
        <authorList>
            <person name="Chen Y."/>
            <person name="Shah S."/>
            <person name="Dougan E. K."/>
            <person name="Thang M."/>
            <person name="Chan C."/>
        </authorList>
    </citation>
    <scope>NUCLEOTIDE SEQUENCE [LARGE SCALE GENOMIC DNA]</scope>
</reference>
<dbReference type="SUPFAM" id="SSF54236">
    <property type="entry name" value="Ubiquitin-like"/>
    <property type="match status" value="1"/>
</dbReference>
<dbReference type="PANTHER" id="PTHR10666">
    <property type="entry name" value="UBIQUITIN"/>
    <property type="match status" value="1"/>
</dbReference>
<keyword evidence="2" id="KW-1185">Reference proteome</keyword>
<dbReference type="Pfam" id="PF00240">
    <property type="entry name" value="ubiquitin"/>
    <property type="match status" value="1"/>
</dbReference>
<dbReference type="Gene3D" id="3.10.20.90">
    <property type="entry name" value="Phosphatidylinositol 3-kinase Catalytic Subunit, Chain A, domain 1"/>
    <property type="match status" value="1"/>
</dbReference>
<dbReference type="Proteomes" id="UP001642464">
    <property type="component" value="Unassembled WGS sequence"/>
</dbReference>
<dbReference type="SMART" id="SM00213">
    <property type="entry name" value="UBQ"/>
    <property type="match status" value="1"/>
</dbReference>
<dbReference type="InterPro" id="IPR050158">
    <property type="entry name" value="Ubiquitin_ubiquitin-like"/>
</dbReference>
<proteinExistence type="predicted"/>
<protein>
    <submittedName>
        <fullName evidence="1">Ubiquitin-like protein 4A</fullName>
    </submittedName>
</protein>
<dbReference type="PROSITE" id="PS50053">
    <property type="entry name" value="UBIQUITIN_2"/>
    <property type="match status" value="1"/>
</dbReference>
<dbReference type="EMBL" id="CAXAMM010008798">
    <property type="protein sequence ID" value="CAK9018467.1"/>
    <property type="molecule type" value="Genomic_DNA"/>
</dbReference>
<gene>
    <name evidence="1" type="ORF">SCF082_LOCUS14115</name>
</gene>
<evidence type="ECO:0000313" key="1">
    <source>
        <dbReference type="EMBL" id="CAK9018467.1"/>
    </source>
</evidence>
<dbReference type="InterPro" id="IPR029071">
    <property type="entry name" value="Ubiquitin-like_domsf"/>
</dbReference>
<comment type="caution">
    <text evidence="1">The sequence shown here is derived from an EMBL/GenBank/DDBJ whole genome shotgun (WGS) entry which is preliminary data.</text>
</comment>
<dbReference type="InterPro" id="IPR000626">
    <property type="entry name" value="Ubiquitin-like_dom"/>
</dbReference>
<evidence type="ECO:0000313" key="2">
    <source>
        <dbReference type="Proteomes" id="UP001642464"/>
    </source>
</evidence>